<reference evidence="8 9" key="1">
    <citation type="submission" date="2018-02" db="EMBL/GenBank/DDBJ databases">
        <authorList>
            <person name="Cohen D.B."/>
            <person name="Kent A.D."/>
        </authorList>
    </citation>
    <scope>NUCLEOTIDE SEQUENCE [LARGE SCALE GENOMIC DNA]</scope>
    <source>
        <strain evidence="8">1</strain>
    </source>
</reference>
<feature type="transmembrane region" description="Helical" evidence="7">
    <location>
        <begin position="259"/>
        <end position="279"/>
    </location>
</feature>
<accession>A0A2N9JGQ3</accession>
<dbReference type="GO" id="GO:0005886">
    <property type="term" value="C:plasma membrane"/>
    <property type="evidence" value="ECO:0007669"/>
    <property type="project" value="UniProtKB-SubCell"/>
</dbReference>
<evidence type="ECO:0000256" key="4">
    <source>
        <dbReference type="ARBA" id="ARBA00022692"/>
    </source>
</evidence>
<evidence type="ECO:0000256" key="5">
    <source>
        <dbReference type="ARBA" id="ARBA00022989"/>
    </source>
</evidence>
<comment type="subcellular location">
    <subcellularLocation>
        <location evidence="1">Cell membrane</location>
        <topology evidence="1">Multi-pass membrane protein</topology>
    </subcellularLocation>
</comment>
<keyword evidence="6 7" id="KW-0472">Membrane</keyword>
<feature type="transmembrane region" description="Helical" evidence="7">
    <location>
        <begin position="58"/>
        <end position="77"/>
    </location>
</feature>
<dbReference type="AlphaFoldDB" id="A0A2N9JGQ3"/>
<protein>
    <submittedName>
        <fullName evidence="8">Putative major facilitator superfamily transporter</fullName>
    </submittedName>
</protein>
<evidence type="ECO:0000256" key="6">
    <source>
        <dbReference type="ARBA" id="ARBA00023136"/>
    </source>
</evidence>
<evidence type="ECO:0000313" key="9">
    <source>
        <dbReference type="Proteomes" id="UP000238164"/>
    </source>
</evidence>
<keyword evidence="2" id="KW-0813">Transport</keyword>
<evidence type="ECO:0000256" key="7">
    <source>
        <dbReference type="SAM" id="Phobius"/>
    </source>
</evidence>
<dbReference type="Gene3D" id="1.20.1250.20">
    <property type="entry name" value="MFS general substrate transporter like domains"/>
    <property type="match status" value="1"/>
</dbReference>
<keyword evidence="3" id="KW-1003">Cell membrane</keyword>
<evidence type="ECO:0000313" key="8">
    <source>
        <dbReference type="EMBL" id="SPD86698.1"/>
    </source>
</evidence>
<name>A0A2N9JGQ3_9ACTN</name>
<dbReference type="PANTHER" id="PTHR23513:SF6">
    <property type="entry name" value="MAJOR FACILITATOR SUPERFAMILY ASSOCIATED DOMAIN-CONTAINING PROTEIN"/>
    <property type="match status" value="1"/>
</dbReference>
<dbReference type="KEGG" id="mgg:MPLG2_1662"/>
<dbReference type="InterPro" id="IPR010290">
    <property type="entry name" value="TM_effector"/>
</dbReference>
<dbReference type="OrthoDB" id="9815525at2"/>
<dbReference type="RefSeq" id="WP_105185599.1">
    <property type="nucleotide sequence ID" value="NZ_BAAAGO010000007.1"/>
</dbReference>
<feature type="transmembrane region" description="Helical" evidence="7">
    <location>
        <begin position="235"/>
        <end position="253"/>
    </location>
</feature>
<evidence type="ECO:0000256" key="1">
    <source>
        <dbReference type="ARBA" id="ARBA00004651"/>
    </source>
</evidence>
<evidence type="ECO:0000256" key="3">
    <source>
        <dbReference type="ARBA" id="ARBA00022475"/>
    </source>
</evidence>
<feature type="transmembrane region" description="Helical" evidence="7">
    <location>
        <begin position="17"/>
        <end position="38"/>
    </location>
</feature>
<dbReference type="EMBL" id="LT985188">
    <property type="protein sequence ID" value="SPD86698.1"/>
    <property type="molecule type" value="Genomic_DNA"/>
</dbReference>
<keyword evidence="4 7" id="KW-0812">Transmembrane</keyword>
<feature type="transmembrane region" description="Helical" evidence="7">
    <location>
        <begin position="164"/>
        <end position="184"/>
    </location>
</feature>
<dbReference type="InterPro" id="IPR036259">
    <property type="entry name" value="MFS_trans_sf"/>
</dbReference>
<keyword evidence="5 7" id="KW-1133">Transmembrane helix</keyword>
<feature type="transmembrane region" description="Helical" evidence="7">
    <location>
        <begin position="383"/>
        <end position="405"/>
    </location>
</feature>
<dbReference type="CDD" id="cd06173">
    <property type="entry name" value="MFS_MefA_like"/>
    <property type="match status" value="1"/>
</dbReference>
<evidence type="ECO:0000256" key="2">
    <source>
        <dbReference type="ARBA" id="ARBA00022448"/>
    </source>
</evidence>
<gene>
    <name evidence="8" type="ORF">MPLG2_1662</name>
</gene>
<keyword evidence="9" id="KW-1185">Reference proteome</keyword>
<dbReference type="PANTHER" id="PTHR23513">
    <property type="entry name" value="INTEGRAL MEMBRANE EFFLUX PROTEIN-RELATED"/>
    <property type="match status" value="1"/>
</dbReference>
<feature type="transmembrane region" description="Helical" evidence="7">
    <location>
        <begin position="89"/>
        <end position="116"/>
    </location>
</feature>
<sequence length="414" mass="43144">MAATTGGESIAPGFARFWWAEAVSGFGTAITLLALQTLVVVTLQSDAVAVGWLNTFRWLPYLVLGLVVGAMVDRVRRRPVMIVTDLTRAVLLAAIPLAWVLGVLTFPTLMVIVVLFGTVSLVNDGASQSFIPRLVPRSALQRAHARLDGADAVAQTAGPAVGGALIRLVGAPLAVLVDAASYLFSALMLTTLRVSEPAPVAERWSFRRFGGEVAAGVRWVYGESGLRRMAVATQVWFAGQATLLVVVVPFAYLQLGLSALQLGLVFALAGVGAVVGAATSTRVGRRLGTGGAIWCANLTSAAGVVVMAGAALAPTGWLAAAVLALGQLGHGWSMGLSNSHEMTFRQALTPDELQARTNTTLRSLNRAVIVVVSPLAGLCADRFGFVAALAAAAAIFASAALMLILSPLRRVRIE</sequence>
<dbReference type="Pfam" id="PF05977">
    <property type="entry name" value="MFS_3"/>
    <property type="match status" value="1"/>
</dbReference>
<organism evidence="8 9">
    <name type="scientific">Micropruina glycogenica</name>
    <dbReference type="NCBI Taxonomy" id="75385"/>
    <lineage>
        <taxon>Bacteria</taxon>
        <taxon>Bacillati</taxon>
        <taxon>Actinomycetota</taxon>
        <taxon>Actinomycetes</taxon>
        <taxon>Propionibacteriales</taxon>
        <taxon>Nocardioidaceae</taxon>
        <taxon>Micropruina</taxon>
    </lineage>
</organism>
<dbReference type="SUPFAM" id="SSF103473">
    <property type="entry name" value="MFS general substrate transporter"/>
    <property type="match status" value="1"/>
</dbReference>
<dbReference type="Proteomes" id="UP000238164">
    <property type="component" value="Chromosome 1"/>
</dbReference>
<proteinExistence type="predicted"/>